<dbReference type="InterPro" id="IPR020568">
    <property type="entry name" value="Ribosomal_Su5_D2-typ_SF"/>
</dbReference>
<dbReference type="PANTHER" id="PTHR16301:SF20">
    <property type="entry name" value="IMPACT FAMILY MEMBER YIGZ"/>
    <property type="match status" value="1"/>
</dbReference>
<gene>
    <name evidence="4" type="ORF">GCM10009809_33670</name>
</gene>
<proteinExistence type="inferred from homology"/>
<feature type="domain" description="UPF0029" evidence="3">
    <location>
        <begin position="152"/>
        <end position="210"/>
    </location>
</feature>
<dbReference type="RefSeq" id="WP_344249820.1">
    <property type="nucleotide sequence ID" value="NZ_BAAAPM010000008.1"/>
</dbReference>
<dbReference type="InterPro" id="IPR020569">
    <property type="entry name" value="UPF0029_Impact_CS"/>
</dbReference>
<dbReference type="InterPro" id="IPR001498">
    <property type="entry name" value="Impact_N"/>
</dbReference>
<evidence type="ECO:0000259" key="3">
    <source>
        <dbReference type="Pfam" id="PF09186"/>
    </source>
</evidence>
<dbReference type="PROSITE" id="PS00910">
    <property type="entry name" value="UPF0029"/>
    <property type="match status" value="1"/>
</dbReference>
<protein>
    <submittedName>
        <fullName evidence="4">YigZ family protein</fullName>
    </submittedName>
</protein>
<dbReference type="InterPro" id="IPR036956">
    <property type="entry name" value="Impact_N_sf"/>
</dbReference>
<dbReference type="EMBL" id="BAAAPM010000008">
    <property type="protein sequence ID" value="GAA1735746.1"/>
    <property type="molecule type" value="Genomic_DNA"/>
</dbReference>
<dbReference type="InterPro" id="IPR015269">
    <property type="entry name" value="UPF0029_Impact_C"/>
</dbReference>
<dbReference type="SUPFAM" id="SSF54980">
    <property type="entry name" value="EF-G C-terminal domain-like"/>
    <property type="match status" value="1"/>
</dbReference>
<dbReference type="InterPro" id="IPR035647">
    <property type="entry name" value="EFG_III/V"/>
</dbReference>
<keyword evidence="5" id="KW-1185">Reference proteome</keyword>
<evidence type="ECO:0000256" key="1">
    <source>
        <dbReference type="ARBA" id="ARBA00007665"/>
    </source>
</evidence>
<evidence type="ECO:0000313" key="4">
    <source>
        <dbReference type="EMBL" id="GAA1735746.1"/>
    </source>
</evidence>
<dbReference type="Proteomes" id="UP001501138">
    <property type="component" value="Unassembled WGS sequence"/>
</dbReference>
<evidence type="ECO:0000313" key="5">
    <source>
        <dbReference type="Proteomes" id="UP001501138"/>
    </source>
</evidence>
<dbReference type="SUPFAM" id="SSF54211">
    <property type="entry name" value="Ribosomal protein S5 domain 2-like"/>
    <property type="match status" value="1"/>
</dbReference>
<dbReference type="InterPro" id="IPR023582">
    <property type="entry name" value="Impact"/>
</dbReference>
<feature type="domain" description="Impact N-terminal" evidence="2">
    <location>
        <begin position="27"/>
        <end position="132"/>
    </location>
</feature>
<organism evidence="4 5">
    <name type="scientific">Isoptericola hypogeus</name>
    <dbReference type="NCBI Taxonomy" id="300179"/>
    <lineage>
        <taxon>Bacteria</taxon>
        <taxon>Bacillati</taxon>
        <taxon>Actinomycetota</taxon>
        <taxon>Actinomycetes</taxon>
        <taxon>Micrococcales</taxon>
        <taxon>Promicromonosporaceae</taxon>
        <taxon>Isoptericola</taxon>
    </lineage>
</organism>
<reference evidence="5" key="1">
    <citation type="journal article" date="2019" name="Int. J. Syst. Evol. Microbiol.">
        <title>The Global Catalogue of Microorganisms (GCM) 10K type strain sequencing project: providing services to taxonomists for standard genome sequencing and annotation.</title>
        <authorList>
            <consortium name="The Broad Institute Genomics Platform"/>
            <consortium name="The Broad Institute Genome Sequencing Center for Infectious Disease"/>
            <person name="Wu L."/>
            <person name="Ma J."/>
        </authorList>
    </citation>
    <scope>NUCLEOTIDE SEQUENCE [LARGE SCALE GENOMIC DNA]</scope>
    <source>
        <strain evidence="5">JCM 15589</strain>
    </source>
</reference>
<sequence length="229" mass="23809">MSPPRAADAQPLPGTLAAAVDHELVIKRSRFLAHLSPAASVEEADAVVARVRKELWDARHHCVALVVGAHADAQRSSDDGEPSGTAGVPMLEVLRHRRVTDVVAVVSRYFGGVLLGAGGLVRAYSGAVSAALDDAAASGLLLRRATRTEVTLDVPHADAGRIDHLLRDWSGAHDALLDGVAYAEAARFTLLVPPGELGRLREDLAAASAGTLTPVAGADRVVDLPAPSL</sequence>
<dbReference type="Pfam" id="PF09186">
    <property type="entry name" value="DUF1949"/>
    <property type="match status" value="1"/>
</dbReference>
<name>A0ABP4VRY9_9MICO</name>
<accession>A0ABP4VRY9</accession>
<comment type="caution">
    <text evidence="4">The sequence shown here is derived from an EMBL/GenBank/DDBJ whole genome shotgun (WGS) entry which is preliminary data.</text>
</comment>
<dbReference type="Pfam" id="PF01205">
    <property type="entry name" value="Impact_N"/>
    <property type="match status" value="1"/>
</dbReference>
<comment type="similarity">
    <text evidence="1">Belongs to the IMPACT family.</text>
</comment>
<dbReference type="Gene3D" id="3.30.230.30">
    <property type="entry name" value="Impact, N-terminal domain"/>
    <property type="match status" value="1"/>
</dbReference>
<evidence type="ECO:0000259" key="2">
    <source>
        <dbReference type="Pfam" id="PF01205"/>
    </source>
</evidence>
<dbReference type="PANTHER" id="PTHR16301">
    <property type="entry name" value="IMPACT-RELATED"/>
    <property type="match status" value="1"/>
</dbReference>